<proteinExistence type="predicted"/>
<dbReference type="PANTHER" id="PTHR46401:SF2">
    <property type="entry name" value="GLYCOSYLTRANSFERASE WBBK-RELATED"/>
    <property type="match status" value="1"/>
</dbReference>
<evidence type="ECO:0000256" key="2">
    <source>
        <dbReference type="SAM" id="Phobius"/>
    </source>
</evidence>
<dbReference type="InterPro" id="IPR001296">
    <property type="entry name" value="Glyco_trans_1"/>
</dbReference>
<evidence type="ECO:0000313" key="5">
    <source>
        <dbReference type="Proteomes" id="UP000176834"/>
    </source>
</evidence>
<organism evidence="4 5">
    <name type="scientific">Candidatus Yanofskybacteria bacterium RIFCSPHIGHO2_02_FULL_38_22b</name>
    <dbReference type="NCBI Taxonomy" id="1802673"/>
    <lineage>
        <taxon>Bacteria</taxon>
        <taxon>Candidatus Yanofskyibacteriota</taxon>
    </lineage>
</organism>
<dbReference type="SUPFAM" id="SSF53756">
    <property type="entry name" value="UDP-Glycosyltransferase/glycogen phosphorylase"/>
    <property type="match status" value="1"/>
</dbReference>
<dbReference type="Proteomes" id="UP000176834">
    <property type="component" value="Unassembled WGS sequence"/>
</dbReference>
<feature type="domain" description="Glycosyl transferase family 1" evidence="3">
    <location>
        <begin position="117"/>
        <end position="290"/>
    </location>
</feature>
<keyword evidence="2" id="KW-0472">Membrane</keyword>
<accession>A0A1F8F3E9</accession>
<evidence type="ECO:0000313" key="4">
    <source>
        <dbReference type="EMBL" id="OGN06789.1"/>
    </source>
</evidence>
<gene>
    <name evidence="4" type="ORF">A3B86_00250</name>
</gene>
<dbReference type="EMBL" id="MGJN01000015">
    <property type="protein sequence ID" value="OGN06789.1"/>
    <property type="molecule type" value="Genomic_DNA"/>
</dbReference>
<dbReference type="Gene3D" id="3.40.50.2000">
    <property type="entry name" value="Glycogen Phosphorylase B"/>
    <property type="match status" value="2"/>
</dbReference>
<dbReference type="GO" id="GO:0009103">
    <property type="term" value="P:lipopolysaccharide biosynthetic process"/>
    <property type="evidence" value="ECO:0007669"/>
    <property type="project" value="TreeGrafter"/>
</dbReference>
<feature type="transmembrane region" description="Helical" evidence="2">
    <location>
        <begin position="12"/>
        <end position="29"/>
    </location>
</feature>
<name>A0A1F8F3E9_9BACT</name>
<sequence>MYTPGSSGKITVGLKSFISAVILFFYALSKKADVIYSRDELIIFFLSFFKKNLVFEAHRFSIKRKIFYNRFKKAEIKIIAISEAIKKDLVNMGFESKNILVAHDGVDINLFDIDIIKEEARAKTNLPKNQEIVMYTGHLFEWKGAGTLLEVARMSKIKGQRSDFLFVFVGGTEYDVKQFRKKAEDLDNVLILGYKPHKEIPVFLKAADVLVLPNSASEKISSYTSPLKLFEYMASGRPIVASELLSIKEILNSENSVLVGSDDPESLVGGISKVIENSSFGEMISQKAKEDVKNYTWQKRAERIVAYLGFSL</sequence>
<dbReference type="PANTHER" id="PTHR46401">
    <property type="entry name" value="GLYCOSYLTRANSFERASE WBBK-RELATED"/>
    <property type="match status" value="1"/>
</dbReference>
<evidence type="ECO:0000256" key="1">
    <source>
        <dbReference type="ARBA" id="ARBA00022679"/>
    </source>
</evidence>
<evidence type="ECO:0000259" key="3">
    <source>
        <dbReference type="Pfam" id="PF00534"/>
    </source>
</evidence>
<reference evidence="4 5" key="1">
    <citation type="journal article" date="2016" name="Nat. Commun.">
        <title>Thousands of microbial genomes shed light on interconnected biogeochemical processes in an aquifer system.</title>
        <authorList>
            <person name="Anantharaman K."/>
            <person name="Brown C.T."/>
            <person name="Hug L.A."/>
            <person name="Sharon I."/>
            <person name="Castelle C.J."/>
            <person name="Probst A.J."/>
            <person name="Thomas B.C."/>
            <person name="Singh A."/>
            <person name="Wilkins M.J."/>
            <person name="Karaoz U."/>
            <person name="Brodie E.L."/>
            <person name="Williams K.H."/>
            <person name="Hubbard S.S."/>
            <person name="Banfield J.F."/>
        </authorList>
    </citation>
    <scope>NUCLEOTIDE SEQUENCE [LARGE SCALE GENOMIC DNA]</scope>
</reference>
<dbReference type="AlphaFoldDB" id="A0A1F8F3E9"/>
<comment type="caution">
    <text evidence="4">The sequence shown here is derived from an EMBL/GenBank/DDBJ whole genome shotgun (WGS) entry which is preliminary data.</text>
</comment>
<protein>
    <recommendedName>
        <fullName evidence="3">Glycosyl transferase family 1 domain-containing protein</fullName>
    </recommendedName>
</protein>
<dbReference type="Pfam" id="PF00534">
    <property type="entry name" value="Glycos_transf_1"/>
    <property type="match status" value="1"/>
</dbReference>
<keyword evidence="2" id="KW-1133">Transmembrane helix</keyword>
<dbReference type="GO" id="GO:0016757">
    <property type="term" value="F:glycosyltransferase activity"/>
    <property type="evidence" value="ECO:0007669"/>
    <property type="project" value="InterPro"/>
</dbReference>
<keyword evidence="1" id="KW-0808">Transferase</keyword>
<keyword evidence="2" id="KW-0812">Transmembrane</keyword>